<feature type="domain" description="PD-(D/E)XK endonuclease-like" evidence="1">
    <location>
        <begin position="615"/>
        <end position="867"/>
    </location>
</feature>
<dbReference type="InterPro" id="IPR019925">
    <property type="entry name" value="DNA_repair_protein_predicted"/>
</dbReference>
<dbReference type="Pfam" id="PF12705">
    <property type="entry name" value="PDDEXK_1"/>
    <property type="match status" value="1"/>
</dbReference>
<dbReference type="HOGENOM" id="CLU_014693_0_0_6"/>
<dbReference type="EMBL" id="CP000733">
    <property type="protein sequence ID" value="ABS76477.2"/>
    <property type="molecule type" value="Genomic_DNA"/>
</dbReference>
<dbReference type="InterPro" id="IPR027417">
    <property type="entry name" value="P-loop_NTPase"/>
</dbReference>
<gene>
    <name evidence="2" type="ordered locus">CBUD_1314</name>
</gene>
<evidence type="ECO:0000313" key="3">
    <source>
        <dbReference type="Proteomes" id="UP000008555"/>
    </source>
</evidence>
<name>A9KFS8_COXBN</name>
<protein>
    <submittedName>
        <fullName evidence="2">ATP-dependent nuclease subunit B</fullName>
    </submittedName>
</protein>
<organism evidence="2 3">
    <name type="scientific">Coxiella burnetii (strain Dugway 5J108-111)</name>
    <dbReference type="NCBI Taxonomy" id="434922"/>
    <lineage>
        <taxon>Bacteria</taxon>
        <taxon>Pseudomonadati</taxon>
        <taxon>Pseudomonadota</taxon>
        <taxon>Gammaproteobacteria</taxon>
        <taxon>Legionellales</taxon>
        <taxon>Coxiellaceae</taxon>
        <taxon>Coxiella</taxon>
    </lineage>
</organism>
<dbReference type="Proteomes" id="UP000008555">
    <property type="component" value="Chromosome"/>
</dbReference>
<dbReference type="SUPFAM" id="SSF52540">
    <property type="entry name" value="P-loop containing nucleoside triphosphate hydrolases"/>
    <property type="match status" value="1"/>
</dbReference>
<reference evidence="2 3" key="1">
    <citation type="journal article" date="2009" name="Infect. Immun.">
        <title>Comparative genomics reveal extensive transposon-mediated genomic plasticity and diversity among potential effector proteins within the genus Coxiella.</title>
        <authorList>
            <person name="Beare P.A."/>
            <person name="Unsworth N."/>
            <person name="Andoh M."/>
            <person name="Voth D.E."/>
            <person name="Omsland A."/>
            <person name="Gilk S.D."/>
            <person name="Williams K.P."/>
            <person name="Sobral B.W."/>
            <person name="Kupko J.J.III."/>
            <person name="Porcella S.F."/>
            <person name="Samuel J.E."/>
            <person name="Heinzen R.A."/>
        </authorList>
    </citation>
    <scope>NUCLEOTIDE SEQUENCE [LARGE SCALE GENOMIC DNA]</scope>
    <source>
        <strain evidence="2 3">Dugway 5J108-111</strain>
    </source>
</reference>
<dbReference type="KEGG" id="cbd:CBUD_1314"/>
<dbReference type="AlphaFoldDB" id="A9KFS8"/>
<dbReference type="InterPro" id="IPR038726">
    <property type="entry name" value="PDDEXK_AddAB-type"/>
</dbReference>
<dbReference type="Gene3D" id="3.90.320.10">
    <property type="match status" value="1"/>
</dbReference>
<proteinExistence type="predicted"/>
<evidence type="ECO:0000313" key="2">
    <source>
        <dbReference type="EMBL" id="ABS76477.2"/>
    </source>
</evidence>
<sequence length="872" mass="100567">MQKLQGTLTVMYRELFLRLNEDTIVLTANRRLTHYLSKEYAQYQLNTGKKVWSTPRILPLTTWLSDCWQHCPQAEGILLTDFQEQFLWREIVPFLDKTVLLAKEAWRLMKAWGLSTDELKLEANSEVQCFIDWALQFQKELEQNQWISSVELPEQLQSLIPHLKLPKQIILIGFDELAPNVQQLFAALEKKITITIPQSSPYEAQRNTGTESSLPPVFHGTSYGRVNFQNSEMEIQTMARWAYAQWEKEPNQKIGCVMPDLTQHRTQVLRLFTEIFGSSEHFNISVAESLTQIPLTQIALKCLELDPFKIDIMQLGTVFRSSYINSRTVDVCLAAQLDVKLRESAHWQANPAFILYHLHQLQPHFQSTTLTTRCQTWLSKRSSTRLFPSAWAQQFSEELTAIGWPGQRSLDSKEYQQWKRWENLLHEYAALDTFTQQQTRKNALQLLRQLAHHTLFQPMSSQNSSIQILGLLETTGHYFDKLWIAGLNDKKWPPVASPNPFLPLSLQRRCQMPHASAKREMEYTLQLQNRLLKSAPAIILSAPLQEGDIQLSTSPLIRHFPEINNEDLQLPAWQPLKAHLFKIKMLETIEDAQAPALQENEPMSGGSGLLQSQSICPFQAFAKVRLQAKPLNKPHTGLNGIERGNFVHQTLDLVWKKIKDWQTLNSSSDGELENIIDETITHLISQEKLIQPLFLNTEKKRLKQLIKNWLLLEKKRPPFEVSQRETKRHIKIGPLRLEVRIDRIDNNCFIIDYKTGGQNSVDDWFGDRLKSIQLPLYCAYAAREATGIAYAEVRSQKMTFKGLISANEKFNSFSEVKPSPLAWNELIRRWKMQLYHLAVDFSSGKAGVDPLDSKTVCKVCHLHSLCRIGETE</sequence>
<evidence type="ECO:0000259" key="1">
    <source>
        <dbReference type="Pfam" id="PF12705"/>
    </source>
</evidence>
<dbReference type="NCBIfam" id="TIGR03623">
    <property type="entry name" value="probable DNA repair protein"/>
    <property type="match status" value="1"/>
</dbReference>
<dbReference type="InterPro" id="IPR011604">
    <property type="entry name" value="PDDEXK-like_dom_sf"/>
</dbReference>
<accession>A9KFS8</accession>